<organism evidence="3 4">
    <name type="scientific">Paenibacillus whitsoniae</name>
    <dbReference type="NCBI Taxonomy" id="2496558"/>
    <lineage>
        <taxon>Bacteria</taxon>
        <taxon>Bacillati</taxon>
        <taxon>Bacillota</taxon>
        <taxon>Bacilli</taxon>
        <taxon>Bacillales</taxon>
        <taxon>Paenibacillaceae</taxon>
        <taxon>Paenibacillus</taxon>
    </lineage>
</organism>
<dbReference type="Gene3D" id="2.40.10.220">
    <property type="entry name" value="predicted glycosyltransferase like domains"/>
    <property type="match status" value="1"/>
</dbReference>
<dbReference type="Pfam" id="PF12945">
    <property type="entry name" value="PilZNR"/>
    <property type="match status" value="1"/>
</dbReference>
<evidence type="ECO:0000313" key="4">
    <source>
        <dbReference type="Proteomes" id="UP000276128"/>
    </source>
</evidence>
<keyword evidence="4" id="KW-1185">Reference proteome</keyword>
<protein>
    <submittedName>
        <fullName evidence="3">Glycosyl transferase</fullName>
    </submittedName>
</protein>
<evidence type="ECO:0000313" key="3">
    <source>
        <dbReference type="EMBL" id="RTE10484.1"/>
    </source>
</evidence>
<reference evidence="3 4" key="1">
    <citation type="submission" date="2018-12" db="EMBL/GenBank/DDBJ databases">
        <title>Bacillus ochoae sp. nov., Paenibacillus whitsoniae sp. nov., Paenibacillus spiritus sp. nov. Isolated from the Mars Exploration Rover during spacecraft assembly.</title>
        <authorList>
            <person name="Seuylemezian A."/>
            <person name="Vaishampayan P."/>
        </authorList>
    </citation>
    <scope>NUCLEOTIDE SEQUENCE [LARGE SCALE GENOMIC DNA]</scope>
    <source>
        <strain evidence="3 4">MER 54</strain>
    </source>
</reference>
<dbReference type="AlphaFoldDB" id="A0A430JHF3"/>
<dbReference type="InterPro" id="IPR009875">
    <property type="entry name" value="PilZ_domain"/>
</dbReference>
<comment type="caution">
    <text evidence="3">The sequence shown here is derived from an EMBL/GenBank/DDBJ whole genome shotgun (WGS) entry which is preliminary data.</text>
</comment>
<feature type="domain" description="PilZ" evidence="1">
    <location>
        <begin position="102"/>
        <end position="209"/>
    </location>
</feature>
<proteinExistence type="predicted"/>
<dbReference type="EMBL" id="RXHU01000018">
    <property type="protein sequence ID" value="RTE10484.1"/>
    <property type="molecule type" value="Genomic_DNA"/>
</dbReference>
<dbReference type="OrthoDB" id="1951449at2"/>
<accession>A0A430JHF3</accession>
<feature type="domain" description="Type III secretion system flagellar brake protein YcgR PilZN" evidence="2">
    <location>
        <begin position="5"/>
        <end position="93"/>
    </location>
</feature>
<dbReference type="GO" id="GO:0016740">
    <property type="term" value="F:transferase activity"/>
    <property type="evidence" value="ECO:0007669"/>
    <property type="project" value="UniProtKB-KW"/>
</dbReference>
<dbReference type="InterPro" id="IPR009926">
    <property type="entry name" value="T3SS_YcgR_PilZN"/>
</dbReference>
<name>A0A430JHF3_9BACL</name>
<dbReference type="GO" id="GO:0035438">
    <property type="term" value="F:cyclic-di-GMP binding"/>
    <property type="evidence" value="ECO:0007669"/>
    <property type="project" value="InterPro"/>
</dbReference>
<dbReference type="Pfam" id="PF07238">
    <property type="entry name" value="PilZ"/>
    <property type="match status" value="1"/>
</dbReference>
<evidence type="ECO:0000259" key="1">
    <source>
        <dbReference type="Pfam" id="PF07238"/>
    </source>
</evidence>
<keyword evidence="3" id="KW-0808">Transferase</keyword>
<gene>
    <name evidence="3" type="ORF">EJQ19_07410</name>
</gene>
<dbReference type="Proteomes" id="UP000276128">
    <property type="component" value="Unassembled WGS sequence"/>
</dbReference>
<evidence type="ECO:0000259" key="2">
    <source>
        <dbReference type="Pfam" id="PF12945"/>
    </source>
</evidence>
<sequence>MLPNVNQILHMQMNSIDDEEAKVEYKARITDVTAESILIEVPINEKTGRLKKLFQGDEISAFYLSQDGVKHYFSTVVTSFREDVIRQVELRKPEPDAITQVQRRNFLRVLAELEIAVKVSEQLQFIGITEDVGGGGISFICEGNIPVGLGASVSCWLLAPFKNGLIEHIPFVGEVVRVKALETGKQLVMVRFSDIADRERQKLIRFCFERQMDFRKR</sequence>